<feature type="transmembrane region" description="Helical" evidence="1">
    <location>
        <begin position="161"/>
        <end position="182"/>
    </location>
</feature>
<evidence type="ECO:0000259" key="2">
    <source>
        <dbReference type="Pfam" id="PF14358"/>
    </source>
</evidence>
<feature type="transmembrane region" description="Helical" evidence="1">
    <location>
        <begin position="46"/>
        <end position="65"/>
    </location>
</feature>
<protein>
    <recommendedName>
        <fullName evidence="2">Flavinylation-associated cytochrome domain-containing protein</fullName>
    </recommendedName>
</protein>
<feature type="transmembrane region" description="Helical" evidence="1">
    <location>
        <begin position="122"/>
        <end position="140"/>
    </location>
</feature>
<dbReference type="EMBL" id="CACRTR010000016">
    <property type="protein sequence ID" value="VYU58494.1"/>
    <property type="molecule type" value="Genomic_DNA"/>
</dbReference>
<feature type="transmembrane region" description="Helical" evidence="1">
    <location>
        <begin position="205"/>
        <end position="227"/>
    </location>
</feature>
<dbReference type="Pfam" id="PF14358">
    <property type="entry name" value="DUF4405"/>
    <property type="match status" value="1"/>
</dbReference>
<organism evidence="3">
    <name type="scientific">Eubacterium limosum</name>
    <dbReference type="NCBI Taxonomy" id="1736"/>
    <lineage>
        <taxon>Bacteria</taxon>
        <taxon>Bacillati</taxon>
        <taxon>Bacillota</taxon>
        <taxon>Clostridia</taxon>
        <taxon>Eubacteriales</taxon>
        <taxon>Eubacteriaceae</taxon>
        <taxon>Eubacterium</taxon>
    </lineage>
</organism>
<gene>
    <name evidence="3" type="ORF">ELLFYP34_03670</name>
</gene>
<reference evidence="3" key="1">
    <citation type="submission" date="2019-11" db="EMBL/GenBank/DDBJ databases">
        <authorList>
            <person name="Feng L."/>
        </authorList>
    </citation>
    <scope>NUCLEOTIDE SEQUENCE</scope>
    <source>
        <strain evidence="3">ElimosumLFYP34</strain>
    </source>
</reference>
<feature type="transmembrane region" description="Helical" evidence="1">
    <location>
        <begin position="20"/>
        <end position="40"/>
    </location>
</feature>
<dbReference type="AlphaFoldDB" id="A0A6N3G289"/>
<feature type="domain" description="Flavinylation-associated cytochrome" evidence="2">
    <location>
        <begin position="84"/>
        <end position="141"/>
    </location>
</feature>
<keyword evidence="1" id="KW-0472">Membrane</keyword>
<proteinExistence type="predicted"/>
<name>A0A6N3G289_EUBLI</name>
<keyword evidence="1" id="KW-0812">Transmembrane</keyword>
<keyword evidence="1" id="KW-1133">Transmembrane helix</keyword>
<evidence type="ECO:0000256" key="1">
    <source>
        <dbReference type="SAM" id="Phobius"/>
    </source>
</evidence>
<feature type="transmembrane region" description="Helical" evidence="1">
    <location>
        <begin position="77"/>
        <end position="102"/>
    </location>
</feature>
<accession>A0A6N3G289</accession>
<dbReference type="InterPro" id="IPR025517">
    <property type="entry name" value="DUF4405"/>
</dbReference>
<evidence type="ECO:0000313" key="3">
    <source>
        <dbReference type="EMBL" id="VYU58494.1"/>
    </source>
</evidence>
<sequence length="235" mass="27609">MFILQKYERDKMTVKRKIQISIDFLMVALLPFLMAYSLIGEMAHEWIGTVMFSLFFCHQALNLHWYKALLRGRYPLVRVLSIAVNLSLLVIMFALMGSGIILSKHLFRLSMLSQGQSDVRNIHLMMSYWGFVLMSFHTGLHGRMILNVMKRIIRRSNKQKYQTLILRCVAGGVAVYGVIAFIKRQLPEYMFLKIQYVFYDFNEPLFFFLVDYISIMLLFVFAAYYLLKFMARGNS</sequence>